<sequence>MSIDRATKAEVDWRKLHRVTPLLNAWKVAAALIAIFVWQYSDTLGQLDLPATQLLLVIIGVIVVGSLIGLGYSALAWSRTRYGVSPESVYLHSGVLFRQQRHLRLDRVQTVDVTQPLLARLFGFASLKIESAGGAGSNLTLSFLTEDEAQRLRNELLARAAGLTVEEAADGAAAPSAPAAPEREVLALAPGRLVGSLALSFWVMAFVIAGAVLVVLAVVNQSLAPFLGVAPALLGAAAYVWSRFAGEFAFRVATSPDGVRVRQGLLESKARTVPPGRVQAVQVTQPLLWRKRGWWRLQVNIAGYGAEETTGSVLYPVATTEEVGRLLYLVQPDLGDPRPLELLEAGLSGTGGDEGFVTSPRRVRWLDPWVWRRTGFRVTDTVTILRTGRIWRRLVIVPHERTQSLGLSEGPLDRRLRVANFSLHSTPGPITPMVTHIDADTVRELLVDVADRARRARREAGPERWMLPRTARLAVGAESGPGEETGGSGVAGPAVPPGVYGGILPSPPVRPVYGGVLPGRSAGTTSPGDGGRMHG</sequence>
<keyword evidence="2" id="KW-1133">Transmembrane helix</keyword>
<feature type="domain" description="YdbS-like PH" evidence="3">
    <location>
        <begin position="371"/>
        <end position="444"/>
    </location>
</feature>
<feature type="transmembrane region" description="Helical" evidence="2">
    <location>
        <begin position="21"/>
        <end position="41"/>
    </location>
</feature>
<feature type="transmembrane region" description="Helical" evidence="2">
    <location>
        <begin position="53"/>
        <end position="75"/>
    </location>
</feature>
<evidence type="ECO:0000256" key="2">
    <source>
        <dbReference type="SAM" id="Phobius"/>
    </source>
</evidence>
<dbReference type="Pfam" id="PF03703">
    <property type="entry name" value="bPH_2"/>
    <property type="match status" value="3"/>
</dbReference>
<dbReference type="InterPro" id="IPR014529">
    <property type="entry name" value="UCP026631"/>
</dbReference>
<accession>A0ABY2E4A4</accession>
<feature type="transmembrane region" description="Helical" evidence="2">
    <location>
        <begin position="223"/>
        <end position="241"/>
    </location>
</feature>
<feature type="transmembrane region" description="Helical" evidence="2">
    <location>
        <begin position="193"/>
        <end position="217"/>
    </location>
</feature>
<proteinExistence type="predicted"/>
<name>A0ABY2E4A4_9MICO</name>
<feature type="domain" description="YdbS-like PH" evidence="3">
    <location>
        <begin position="250"/>
        <end position="318"/>
    </location>
</feature>
<feature type="region of interest" description="Disordered" evidence="1">
    <location>
        <begin position="511"/>
        <end position="535"/>
    </location>
</feature>
<dbReference type="RefSeq" id="WP_133107973.1">
    <property type="nucleotide sequence ID" value="NZ_SMNA01000005.1"/>
</dbReference>
<evidence type="ECO:0000313" key="5">
    <source>
        <dbReference type="Proteomes" id="UP000504882"/>
    </source>
</evidence>
<dbReference type="PIRSF" id="PIRSF026631">
    <property type="entry name" value="UCP026631"/>
    <property type="match status" value="1"/>
</dbReference>
<dbReference type="PANTHER" id="PTHR34473:SF2">
    <property type="entry name" value="UPF0699 TRANSMEMBRANE PROTEIN YDBT"/>
    <property type="match status" value="1"/>
</dbReference>
<keyword evidence="2" id="KW-0472">Membrane</keyword>
<evidence type="ECO:0000259" key="3">
    <source>
        <dbReference type="Pfam" id="PF03703"/>
    </source>
</evidence>
<dbReference type="PANTHER" id="PTHR34473">
    <property type="entry name" value="UPF0699 TRANSMEMBRANE PROTEIN YDBS"/>
    <property type="match status" value="1"/>
</dbReference>
<protein>
    <recommendedName>
        <fullName evidence="3">YdbS-like PH domain-containing protein</fullName>
    </recommendedName>
</protein>
<dbReference type="InterPro" id="IPR005182">
    <property type="entry name" value="YdbS-like_PH"/>
</dbReference>
<dbReference type="Proteomes" id="UP000504882">
    <property type="component" value="Unassembled WGS sequence"/>
</dbReference>
<evidence type="ECO:0000313" key="4">
    <source>
        <dbReference type="EMBL" id="TDE94247.1"/>
    </source>
</evidence>
<keyword evidence="2" id="KW-0812">Transmembrane</keyword>
<keyword evidence="5" id="KW-1185">Reference proteome</keyword>
<comment type="caution">
    <text evidence="4">The sequence shown here is derived from an EMBL/GenBank/DDBJ whole genome shotgun (WGS) entry which is preliminary data.</text>
</comment>
<feature type="domain" description="YdbS-like PH" evidence="3">
    <location>
        <begin position="77"/>
        <end position="156"/>
    </location>
</feature>
<dbReference type="EMBL" id="SMNA01000005">
    <property type="protein sequence ID" value="TDE94247.1"/>
    <property type="molecule type" value="Genomic_DNA"/>
</dbReference>
<evidence type="ECO:0000256" key="1">
    <source>
        <dbReference type="SAM" id="MobiDB-lite"/>
    </source>
</evidence>
<reference evidence="4 5" key="1">
    <citation type="submission" date="2019-03" db="EMBL/GenBank/DDBJ databases">
        <title>Genomic features of bacteria from cold environments.</title>
        <authorList>
            <person name="Shen L."/>
        </authorList>
    </citation>
    <scope>NUCLEOTIDE SEQUENCE [LARGE SCALE GENOMIC DNA]</scope>
    <source>
        <strain evidence="5">T3246-1</strain>
    </source>
</reference>
<organism evidence="4 5">
    <name type="scientific">Occultella glacieicola</name>
    <dbReference type="NCBI Taxonomy" id="2518684"/>
    <lineage>
        <taxon>Bacteria</taxon>
        <taxon>Bacillati</taxon>
        <taxon>Actinomycetota</taxon>
        <taxon>Actinomycetes</taxon>
        <taxon>Micrococcales</taxon>
        <taxon>Ruaniaceae</taxon>
        <taxon>Occultella</taxon>
    </lineage>
</organism>
<gene>
    <name evidence="4" type="ORF">EXU48_12515</name>
</gene>